<evidence type="ECO:0000256" key="3">
    <source>
        <dbReference type="ARBA" id="ARBA00022741"/>
    </source>
</evidence>
<feature type="binding site" evidence="7">
    <location>
        <position position="14"/>
    </location>
    <ligand>
        <name>Mg(2+)</name>
        <dbReference type="ChEBI" id="CHEBI:18420"/>
    </ligand>
</feature>
<evidence type="ECO:0000256" key="7">
    <source>
        <dbReference type="HAMAP-Rule" id="MF_00109"/>
    </source>
</evidence>
<keyword evidence="5 7" id="KW-0067">ATP-binding</keyword>
<dbReference type="HAMAP" id="MF_00109">
    <property type="entry name" value="Shikimate_kinase"/>
    <property type="match status" value="1"/>
</dbReference>
<sequence>MIVVLIGYMASGKSSLGKVLAKRLNYNFIDLDDFIETKEKMPVKNIFDTKGEIYFRKVENLYLKELIYHVNDTVLSLGGGTPCYGNNMRTLLDTDDVKSIYLKASIPSLINRLKNEKIKRPLISHIKTNHELTEFIGKHLFERSPYYDQAHFKINTDNKSKEEIVEEIIKVLI</sequence>
<keyword evidence="4 7" id="KW-0418">Kinase</keyword>
<dbReference type="InterPro" id="IPR027417">
    <property type="entry name" value="P-loop_NTPase"/>
</dbReference>
<comment type="caution">
    <text evidence="8">The sequence shown here is derived from an EMBL/GenBank/DDBJ whole genome shotgun (WGS) entry which is preliminary data.</text>
</comment>
<feature type="binding site" evidence="7">
    <location>
        <position position="32"/>
    </location>
    <ligand>
        <name>substrate</name>
    </ligand>
</feature>
<feature type="binding site" evidence="7">
    <location>
        <position position="120"/>
    </location>
    <ligand>
        <name>ATP</name>
        <dbReference type="ChEBI" id="CHEBI:30616"/>
    </ligand>
</feature>
<feature type="binding site" evidence="7">
    <location>
        <position position="79"/>
    </location>
    <ligand>
        <name>substrate</name>
    </ligand>
</feature>
<organism evidence="8 9">
    <name type="scientific">Gaetbulibacter aquiaggeris</name>
    <dbReference type="NCBI Taxonomy" id="1735373"/>
    <lineage>
        <taxon>Bacteria</taxon>
        <taxon>Pseudomonadati</taxon>
        <taxon>Bacteroidota</taxon>
        <taxon>Flavobacteriia</taxon>
        <taxon>Flavobacteriales</taxon>
        <taxon>Flavobacteriaceae</taxon>
        <taxon>Gaetbulibacter</taxon>
    </lineage>
</organism>
<dbReference type="EMBL" id="JBAWKC010000001">
    <property type="protein sequence ID" value="MFH6768335.1"/>
    <property type="molecule type" value="Genomic_DNA"/>
</dbReference>
<dbReference type="PANTHER" id="PTHR21087:SF16">
    <property type="entry name" value="SHIKIMATE KINASE 1, CHLOROPLASTIC"/>
    <property type="match status" value="1"/>
</dbReference>
<keyword evidence="3 7" id="KW-0547">Nucleotide-binding</keyword>
<protein>
    <recommendedName>
        <fullName evidence="7">Shikimate kinase</fullName>
        <shortName evidence="7">SK</shortName>
        <ecNumber evidence="7">2.7.1.71</ecNumber>
    </recommendedName>
</protein>
<dbReference type="EC" id="2.7.1.71" evidence="7"/>
<evidence type="ECO:0000256" key="1">
    <source>
        <dbReference type="ARBA" id="ARBA00022605"/>
    </source>
</evidence>
<evidence type="ECO:0000256" key="2">
    <source>
        <dbReference type="ARBA" id="ARBA00022679"/>
    </source>
</evidence>
<comment type="subcellular location">
    <subcellularLocation>
        <location evidence="7">Cytoplasm</location>
    </subcellularLocation>
</comment>
<dbReference type="Gene3D" id="3.40.50.300">
    <property type="entry name" value="P-loop containing nucleotide triphosphate hydrolases"/>
    <property type="match status" value="1"/>
</dbReference>
<dbReference type="CDD" id="cd00464">
    <property type="entry name" value="SK"/>
    <property type="match status" value="1"/>
</dbReference>
<keyword evidence="1 7" id="KW-0028">Amino-acid biosynthesis</keyword>
<feature type="binding site" evidence="7">
    <location>
        <begin position="10"/>
        <end position="15"/>
    </location>
    <ligand>
        <name>ATP</name>
        <dbReference type="ChEBI" id="CHEBI:30616"/>
    </ligand>
</feature>
<dbReference type="RefSeq" id="WP_395437572.1">
    <property type="nucleotide sequence ID" value="NZ_JBAWKC010000001.1"/>
</dbReference>
<comment type="function">
    <text evidence="7">Catalyzes the specific phosphorylation of the 3-hydroxyl group of shikimic acid using ATP as a cosubstrate.</text>
</comment>
<comment type="caution">
    <text evidence="7">Lacks conserved residue(s) required for the propagation of feature annotation.</text>
</comment>
<proteinExistence type="inferred from homology"/>
<dbReference type="PANTHER" id="PTHR21087">
    <property type="entry name" value="SHIKIMATE KINASE"/>
    <property type="match status" value="1"/>
</dbReference>
<evidence type="ECO:0000313" key="9">
    <source>
        <dbReference type="Proteomes" id="UP001610104"/>
    </source>
</evidence>
<keyword evidence="7" id="KW-0963">Cytoplasm</keyword>
<comment type="catalytic activity">
    <reaction evidence="7">
        <text>shikimate + ATP = 3-phosphoshikimate + ADP + H(+)</text>
        <dbReference type="Rhea" id="RHEA:13121"/>
        <dbReference type="ChEBI" id="CHEBI:15378"/>
        <dbReference type="ChEBI" id="CHEBI:30616"/>
        <dbReference type="ChEBI" id="CHEBI:36208"/>
        <dbReference type="ChEBI" id="CHEBI:145989"/>
        <dbReference type="ChEBI" id="CHEBI:456216"/>
        <dbReference type="EC" id="2.7.1.71"/>
    </reaction>
</comment>
<dbReference type="Proteomes" id="UP001610104">
    <property type="component" value="Unassembled WGS sequence"/>
</dbReference>
<feature type="binding site" evidence="7">
    <location>
        <position position="143"/>
    </location>
    <ligand>
        <name>substrate</name>
    </ligand>
</feature>
<evidence type="ECO:0000313" key="8">
    <source>
        <dbReference type="EMBL" id="MFH6768335.1"/>
    </source>
</evidence>
<dbReference type="Pfam" id="PF01202">
    <property type="entry name" value="SKI"/>
    <property type="match status" value="1"/>
</dbReference>
<keyword evidence="7" id="KW-0460">Magnesium</keyword>
<keyword evidence="7" id="KW-0479">Metal-binding</keyword>
<dbReference type="SUPFAM" id="SSF52540">
    <property type="entry name" value="P-loop containing nucleoside triphosphate hydrolases"/>
    <property type="match status" value="1"/>
</dbReference>
<comment type="cofactor">
    <cofactor evidence="7">
        <name>Mg(2+)</name>
        <dbReference type="ChEBI" id="CHEBI:18420"/>
    </cofactor>
    <text evidence="7">Binds 1 Mg(2+) ion per subunit.</text>
</comment>
<name>A0ABW7MNW1_9FLAO</name>
<evidence type="ECO:0000256" key="6">
    <source>
        <dbReference type="ARBA" id="ARBA00023141"/>
    </source>
</evidence>
<reference evidence="8 9" key="1">
    <citation type="submission" date="2024-02" db="EMBL/GenBank/DDBJ databases">
        <title>A Gaetbulibacter species isolated from tidal flats and genomic insights of their niches.</title>
        <authorList>
            <person name="Ye Y."/>
        </authorList>
    </citation>
    <scope>NUCLEOTIDE SEQUENCE [LARGE SCALE GENOMIC DNA]</scope>
    <source>
        <strain evidence="8 9">KEM-8</strain>
    </source>
</reference>
<evidence type="ECO:0000256" key="4">
    <source>
        <dbReference type="ARBA" id="ARBA00022777"/>
    </source>
</evidence>
<gene>
    <name evidence="7" type="primary">aroK</name>
    <name evidence="8" type="ORF">V8G56_06285</name>
</gene>
<dbReference type="InterPro" id="IPR000623">
    <property type="entry name" value="Shikimate_kinase/TSH1"/>
</dbReference>
<keyword evidence="9" id="KW-1185">Reference proteome</keyword>
<evidence type="ECO:0000256" key="5">
    <source>
        <dbReference type="ARBA" id="ARBA00022840"/>
    </source>
</evidence>
<keyword evidence="2 7" id="KW-0808">Transferase</keyword>
<comment type="similarity">
    <text evidence="7">Belongs to the shikimate kinase family.</text>
</comment>
<accession>A0ABW7MNW1</accession>
<comment type="pathway">
    <text evidence="7">Metabolic intermediate biosynthesis; chorismate biosynthesis; chorismate from D-erythrose 4-phosphate and phosphoenolpyruvate: step 5/7.</text>
</comment>
<comment type="subunit">
    <text evidence="7">Monomer.</text>
</comment>
<dbReference type="GO" id="GO:0004765">
    <property type="term" value="F:shikimate kinase activity"/>
    <property type="evidence" value="ECO:0007669"/>
    <property type="project" value="UniProtKB-EC"/>
</dbReference>
<dbReference type="InterPro" id="IPR031322">
    <property type="entry name" value="Shikimate/glucono_kinase"/>
</dbReference>
<dbReference type="PRINTS" id="PR01100">
    <property type="entry name" value="SHIKIMTKNASE"/>
</dbReference>
<feature type="binding site" evidence="7">
    <location>
        <position position="56"/>
    </location>
    <ligand>
        <name>substrate</name>
    </ligand>
</feature>
<keyword evidence="6 7" id="KW-0057">Aromatic amino acid biosynthesis</keyword>